<protein>
    <submittedName>
        <fullName evidence="2">Hypothetical transmembrane protein</fullName>
    </submittedName>
</protein>
<dbReference type="Proteomes" id="UP000009186">
    <property type="component" value="Chromosome"/>
</dbReference>
<dbReference type="RefSeq" id="WP_014082727.1">
    <property type="nucleotide sequence ID" value="NC_016001.1"/>
</dbReference>
<organism evidence="2 3">
    <name type="scientific">Flavobacterium branchiophilum (strain FL-15)</name>
    <dbReference type="NCBI Taxonomy" id="1034807"/>
    <lineage>
        <taxon>Bacteria</taxon>
        <taxon>Pseudomonadati</taxon>
        <taxon>Bacteroidota</taxon>
        <taxon>Flavobacteriia</taxon>
        <taxon>Flavobacteriales</taxon>
        <taxon>Flavobacteriaceae</taxon>
        <taxon>Flavobacterium</taxon>
    </lineage>
</organism>
<gene>
    <name evidence="2" type="ordered locus">FBFL15_0091</name>
</gene>
<dbReference type="eggNOG" id="ENOG50332MP">
    <property type="taxonomic scope" value="Bacteria"/>
</dbReference>
<dbReference type="EMBL" id="FQ859183">
    <property type="protein sequence ID" value="CCB68247.1"/>
    <property type="molecule type" value="Genomic_DNA"/>
</dbReference>
<dbReference type="InterPro" id="IPR010862">
    <property type="entry name" value="DUF1493"/>
</dbReference>
<keyword evidence="3" id="KW-1185">Reference proteome</keyword>
<keyword evidence="1 2" id="KW-0812">Transmembrane</keyword>
<dbReference type="HOGENOM" id="CLU_1842156_0_0_10"/>
<dbReference type="Pfam" id="PF07377">
    <property type="entry name" value="DUF1493"/>
    <property type="match status" value="1"/>
</dbReference>
<keyword evidence="1" id="KW-0472">Membrane</keyword>
<sequence>MITEKEIIDFIEKEYWKSNLQSDSDIFTLLKIDGDDCDDLLSKYAEKYNVDMNDFLWYFHYQEEASLTFNFGNIFFKNPHNRVKEIPITPKMLAEFAVLKKWDINYPKHDLPKYRYDIIINIIILGILILGIILLKVKF</sequence>
<name>G2Z3D4_FLABF</name>
<evidence type="ECO:0000313" key="2">
    <source>
        <dbReference type="EMBL" id="CCB68247.1"/>
    </source>
</evidence>
<feature type="transmembrane region" description="Helical" evidence="1">
    <location>
        <begin position="118"/>
        <end position="137"/>
    </location>
</feature>
<evidence type="ECO:0000313" key="3">
    <source>
        <dbReference type="Proteomes" id="UP000009186"/>
    </source>
</evidence>
<accession>G2Z3D4</accession>
<dbReference type="STRING" id="1034807.FBFL15_0091"/>
<dbReference type="KEGG" id="fbr:FBFL15_0091"/>
<keyword evidence="1" id="KW-1133">Transmembrane helix</keyword>
<reference evidence="2 3" key="1">
    <citation type="journal article" date="2011" name="Appl. Environ. Microbiol.">
        <title>Complete genome sequence of the fish pathogen Flavobacterium branchiophilum.</title>
        <authorList>
            <consortium name="1:IP"/>
            <consortium name="Microbial Evolutionary Genomics,F-75015 Paris"/>
            <consortium name="France 2:CNRS"/>
            <consortium name="URA2171"/>
            <consortium name="F-75015 Paris,France 3:Unite de Virologie et Immunologie Mol."/>
            <consortium name="INRA,78352 Jouy en Josas Cedex"/>
            <consortium name="France. 4:Unite de Mathemathique"/>
            <consortium name="Informatique et Genome,INRA"/>
            <consortium name="78352 Jouy en Josas Cedex"/>
            <consortium name="France. 5:CEA/Genoscope"/>
            <consortium name="Evry"/>
            <consortium name="France"/>
            <person name="Touchon M."/>
            <person name="Barbier P."/>
            <person name="Bernardet J.F."/>
            <person name="Loux V."/>
            <person name="Vacherie B."/>
            <person name="Barbe V."/>
            <person name="Rocha E.P."/>
            <person name="Duchaud E."/>
        </authorList>
    </citation>
    <scope>NUCLEOTIDE SEQUENCE [LARGE SCALE GENOMIC DNA]</scope>
    <source>
        <strain evidence="2 3">FL-15</strain>
    </source>
</reference>
<evidence type="ECO:0000256" key="1">
    <source>
        <dbReference type="SAM" id="Phobius"/>
    </source>
</evidence>
<dbReference type="AlphaFoldDB" id="G2Z3D4"/>
<proteinExistence type="predicted"/>